<dbReference type="SUPFAM" id="SSF56796">
    <property type="entry name" value="Dehydroquinate synthase-like"/>
    <property type="match status" value="1"/>
</dbReference>
<feature type="compositionally biased region" description="Basic and acidic residues" evidence="2">
    <location>
        <begin position="74"/>
        <end position="83"/>
    </location>
</feature>
<dbReference type="GeneID" id="70184875"/>
<dbReference type="InterPro" id="IPR039697">
    <property type="entry name" value="Alcohol_dehydrogenase_Fe"/>
</dbReference>
<feature type="domain" description="Alcohol dehydrogenase iron-type/glycerol dehydrogenase GldA" evidence="3">
    <location>
        <begin position="147"/>
        <end position="230"/>
    </location>
</feature>
<accession>A0A9P9BKL7</accession>
<dbReference type="PANTHER" id="PTHR11496:SF107">
    <property type="entry name" value="ALCOHOL DEHYDROGENASE, PUTATIVE (AFU_ORTHOLOGUE AFUA_1G06800)-RELATED"/>
    <property type="match status" value="1"/>
</dbReference>
<feature type="region of interest" description="Disordered" evidence="2">
    <location>
        <begin position="73"/>
        <end position="109"/>
    </location>
</feature>
<dbReference type="Gene3D" id="3.40.50.1970">
    <property type="match status" value="1"/>
</dbReference>
<reference evidence="5" key="1">
    <citation type="journal article" date="2021" name="Nat. Commun.">
        <title>Genetic determinants of endophytism in the Arabidopsis root mycobiome.</title>
        <authorList>
            <person name="Mesny F."/>
            <person name="Miyauchi S."/>
            <person name="Thiergart T."/>
            <person name="Pickel B."/>
            <person name="Atanasova L."/>
            <person name="Karlsson M."/>
            <person name="Huettel B."/>
            <person name="Barry K.W."/>
            <person name="Haridas S."/>
            <person name="Chen C."/>
            <person name="Bauer D."/>
            <person name="Andreopoulos W."/>
            <person name="Pangilinan J."/>
            <person name="LaButti K."/>
            <person name="Riley R."/>
            <person name="Lipzen A."/>
            <person name="Clum A."/>
            <person name="Drula E."/>
            <person name="Henrissat B."/>
            <person name="Kohler A."/>
            <person name="Grigoriev I.V."/>
            <person name="Martin F.M."/>
            <person name="Hacquard S."/>
        </authorList>
    </citation>
    <scope>NUCLEOTIDE SEQUENCE</scope>
    <source>
        <strain evidence="5">MPI-CAGE-CH-0230</strain>
    </source>
</reference>
<dbReference type="CDD" id="cd08192">
    <property type="entry name" value="MAR-like"/>
    <property type="match status" value="1"/>
</dbReference>
<evidence type="ECO:0000259" key="3">
    <source>
        <dbReference type="Pfam" id="PF00465"/>
    </source>
</evidence>
<feature type="region of interest" description="Disordered" evidence="2">
    <location>
        <begin position="1"/>
        <end position="24"/>
    </location>
</feature>
<sequence>MAFTFGQESCGPAFPGTTTTPRISSGLRFPEACRVHCGPGGDLGVSRCYIICSASLARNTDALTQLQAALDGADSDKNGHDDNNNNNNKNNNDDNDKDGNQSTAQDHERVAGVRKGISPHTPLAQVVEVINEIRELNHHHHSSRSNNQADVDCIITLGAGSLTDAAKLVRLGLANGVREEADFTKLHGTSDSNPDFLGDDKVQPPTAIKLVHIPTSLSGGEYQALAGGTESSASSSSSSETGNGGGGGGNKRSFHCAGVNSDLVVLDPELCLTTPDWVWLSTGIRAVDHCVETLCSVLDVRESLQDPNNNNNSNNNATPKPDPWSGLAYAAPAREGLTALVKGLLDSKTDRASLDARRRCQDGVVRAMQAISSGQVKMGASHAIGHQLGPLGVGHGETSCVLLPAVCRYNLAHADDAAAGGGGAGAVAVGDVIRRRQRAVRDVLVGIDEVRQLLRWGGYKEDNMHEAELGDVLYGVVGALGMPQSLEAVKVTADKFDELARQSLQDLWIKTNPIPITEEKQVLEILGMCARHGSAM</sequence>
<dbReference type="GO" id="GO:0004022">
    <property type="term" value="F:alcohol dehydrogenase (NAD+) activity"/>
    <property type="evidence" value="ECO:0007669"/>
    <property type="project" value="TreeGrafter"/>
</dbReference>
<evidence type="ECO:0000313" key="6">
    <source>
        <dbReference type="Proteomes" id="UP000756346"/>
    </source>
</evidence>
<evidence type="ECO:0000256" key="1">
    <source>
        <dbReference type="ARBA" id="ARBA00023002"/>
    </source>
</evidence>
<dbReference type="InterPro" id="IPR001670">
    <property type="entry name" value="ADH_Fe/GldA"/>
</dbReference>
<dbReference type="GO" id="GO:0005739">
    <property type="term" value="C:mitochondrion"/>
    <property type="evidence" value="ECO:0007669"/>
    <property type="project" value="TreeGrafter"/>
</dbReference>
<dbReference type="OrthoDB" id="339764at2759"/>
<dbReference type="GO" id="GO:0046872">
    <property type="term" value="F:metal ion binding"/>
    <property type="evidence" value="ECO:0007669"/>
    <property type="project" value="InterPro"/>
</dbReference>
<feature type="domain" description="Fe-containing alcohol dehydrogenase-like C-terminal" evidence="4">
    <location>
        <begin position="335"/>
        <end position="526"/>
    </location>
</feature>
<organism evidence="5 6">
    <name type="scientific">Microdochium trichocladiopsis</name>
    <dbReference type="NCBI Taxonomy" id="1682393"/>
    <lineage>
        <taxon>Eukaryota</taxon>
        <taxon>Fungi</taxon>
        <taxon>Dikarya</taxon>
        <taxon>Ascomycota</taxon>
        <taxon>Pezizomycotina</taxon>
        <taxon>Sordariomycetes</taxon>
        <taxon>Xylariomycetidae</taxon>
        <taxon>Xylariales</taxon>
        <taxon>Microdochiaceae</taxon>
        <taxon>Microdochium</taxon>
    </lineage>
</organism>
<dbReference type="RefSeq" id="XP_046007542.1">
    <property type="nucleotide sequence ID" value="XM_046155329.1"/>
</dbReference>
<evidence type="ECO:0000259" key="4">
    <source>
        <dbReference type="Pfam" id="PF25137"/>
    </source>
</evidence>
<comment type="caution">
    <text evidence="5">The sequence shown here is derived from an EMBL/GenBank/DDBJ whole genome shotgun (WGS) entry which is preliminary data.</text>
</comment>
<evidence type="ECO:0000313" key="5">
    <source>
        <dbReference type="EMBL" id="KAH7021341.1"/>
    </source>
</evidence>
<dbReference type="Pfam" id="PF25137">
    <property type="entry name" value="ADH_Fe_C"/>
    <property type="match status" value="1"/>
</dbReference>
<evidence type="ECO:0000256" key="2">
    <source>
        <dbReference type="SAM" id="MobiDB-lite"/>
    </source>
</evidence>
<name>A0A9P9BKL7_9PEZI</name>
<dbReference type="Pfam" id="PF00465">
    <property type="entry name" value="Fe-ADH"/>
    <property type="match status" value="1"/>
</dbReference>
<dbReference type="AlphaFoldDB" id="A0A9P9BKL7"/>
<feature type="compositionally biased region" description="Low complexity" evidence="2">
    <location>
        <begin position="226"/>
        <end position="241"/>
    </location>
</feature>
<feature type="region of interest" description="Disordered" evidence="2">
    <location>
        <begin position="221"/>
        <end position="249"/>
    </location>
</feature>
<keyword evidence="1" id="KW-0560">Oxidoreductase</keyword>
<dbReference type="EMBL" id="JAGTJQ010000010">
    <property type="protein sequence ID" value="KAH7021341.1"/>
    <property type="molecule type" value="Genomic_DNA"/>
</dbReference>
<dbReference type="InterPro" id="IPR056798">
    <property type="entry name" value="ADH_Fe_C"/>
</dbReference>
<dbReference type="PANTHER" id="PTHR11496">
    <property type="entry name" value="ALCOHOL DEHYDROGENASE"/>
    <property type="match status" value="1"/>
</dbReference>
<keyword evidence="6" id="KW-1185">Reference proteome</keyword>
<feature type="region of interest" description="Disordered" evidence="2">
    <location>
        <begin position="304"/>
        <end position="323"/>
    </location>
</feature>
<gene>
    <name evidence="5" type="ORF">B0I36DRAFT_334291</name>
</gene>
<feature type="compositionally biased region" description="Basic and acidic residues" evidence="2">
    <location>
        <begin position="91"/>
        <end position="109"/>
    </location>
</feature>
<dbReference type="Proteomes" id="UP000756346">
    <property type="component" value="Unassembled WGS sequence"/>
</dbReference>
<dbReference type="Gene3D" id="1.20.1090.10">
    <property type="entry name" value="Dehydroquinate synthase-like - alpha domain"/>
    <property type="match status" value="1"/>
</dbReference>
<proteinExistence type="predicted"/>
<protein>
    <submittedName>
        <fullName evidence="5">Iron-containing alcohol dehydrogenase-domain containing protein</fullName>
    </submittedName>
</protein>